<accession>A0ACB8ZSC0</accession>
<proteinExistence type="predicted"/>
<dbReference type="EMBL" id="CM042016">
    <property type="protein sequence ID" value="KAI3700452.1"/>
    <property type="molecule type" value="Genomic_DNA"/>
</dbReference>
<organism evidence="1 2">
    <name type="scientific">Cichorium intybus</name>
    <name type="common">Chicory</name>
    <dbReference type="NCBI Taxonomy" id="13427"/>
    <lineage>
        <taxon>Eukaryota</taxon>
        <taxon>Viridiplantae</taxon>
        <taxon>Streptophyta</taxon>
        <taxon>Embryophyta</taxon>
        <taxon>Tracheophyta</taxon>
        <taxon>Spermatophyta</taxon>
        <taxon>Magnoliopsida</taxon>
        <taxon>eudicotyledons</taxon>
        <taxon>Gunneridae</taxon>
        <taxon>Pentapetalae</taxon>
        <taxon>asterids</taxon>
        <taxon>campanulids</taxon>
        <taxon>Asterales</taxon>
        <taxon>Asteraceae</taxon>
        <taxon>Cichorioideae</taxon>
        <taxon>Cichorieae</taxon>
        <taxon>Cichoriinae</taxon>
        <taxon>Cichorium</taxon>
    </lineage>
</organism>
<sequence length="164" mass="18666">MFSKCGSINDARSSVFSIVNPNMHAWTAMVNGYVHHRLCFEANLLLEREVEEVIYEMPFEAEKRCIGSINEKMLVMVGHGSRIESEKNMVSVFTNLQSANREPNFRNQKSALEIVNPTSEVRTVKPTTSESRVPNNFKIQNVINHNCDSVNKNNFKIQKSDQSS</sequence>
<protein>
    <submittedName>
        <fullName evidence="1">Uncharacterized protein</fullName>
    </submittedName>
</protein>
<name>A0ACB8ZSC0_CICIN</name>
<reference evidence="2" key="1">
    <citation type="journal article" date="2022" name="Mol. Ecol. Resour.">
        <title>The genomes of chicory, endive, great burdock and yacon provide insights into Asteraceae palaeo-polyploidization history and plant inulin production.</title>
        <authorList>
            <person name="Fan W."/>
            <person name="Wang S."/>
            <person name="Wang H."/>
            <person name="Wang A."/>
            <person name="Jiang F."/>
            <person name="Liu H."/>
            <person name="Zhao H."/>
            <person name="Xu D."/>
            <person name="Zhang Y."/>
        </authorList>
    </citation>
    <scope>NUCLEOTIDE SEQUENCE [LARGE SCALE GENOMIC DNA]</scope>
    <source>
        <strain evidence="2">cv. Punajuju</strain>
    </source>
</reference>
<comment type="caution">
    <text evidence="1">The sequence shown here is derived from an EMBL/GenBank/DDBJ whole genome shotgun (WGS) entry which is preliminary data.</text>
</comment>
<reference evidence="1 2" key="2">
    <citation type="journal article" date="2022" name="Mol. Ecol. Resour.">
        <title>The genomes of chicory, endive, great burdock and yacon provide insights into Asteraceae paleo-polyploidization history and plant inulin production.</title>
        <authorList>
            <person name="Fan W."/>
            <person name="Wang S."/>
            <person name="Wang H."/>
            <person name="Wang A."/>
            <person name="Jiang F."/>
            <person name="Liu H."/>
            <person name="Zhao H."/>
            <person name="Xu D."/>
            <person name="Zhang Y."/>
        </authorList>
    </citation>
    <scope>NUCLEOTIDE SEQUENCE [LARGE SCALE GENOMIC DNA]</scope>
    <source>
        <strain evidence="2">cv. Punajuju</strain>
        <tissue evidence="1">Leaves</tissue>
    </source>
</reference>
<keyword evidence="2" id="KW-1185">Reference proteome</keyword>
<dbReference type="Proteomes" id="UP001055811">
    <property type="component" value="Linkage Group LG08"/>
</dbReference>
<evidence type="ECO:0000313" key="1">
    <source>
        <dbReference type="EMBL" id="KAI3700452.1"/>
    </source>
</evidence>
<evidence type="ECO:0000313" key="2">
    <source>
        <dbReference type="Proteomes" id="UP001055811"/>
    </source>
</evidence>
<gene>
    <name evidence="1" type="ORF">L2E82_45081</name>
</gene>